<dbReference type="Proteomes" id="UP000825890">
    <property type="component" value="Unassembled WGS sequence"/>
</dbReference>
<protein>
    <recommendedName>
        <fullName evidence="4">Cyanovirin-N domain-containing protein</fullName>
    </recommendedName>
</protein>
<evidence type="ECO:0008006" key="4">
    <source>
        <dbReference type="Google" id="ProtNLM"/>
    </source>
</evidence>
<feature type="signal peptide" evidence="1">
    <location>
        <begin position="1"/>
        <end position="23"/>
    </location>
</feature>
<accession>A0A9P3CKW6</accession>
<comment type="caution">
    <text evidence="2">The sequence shown here is derived from an EMBL/GenBank/DDBJ whole genome shotgun (WGS) entry which is preliminary data.</text>
</comment>
<reference evidence="2 3" key="1">
    <citation type="submission" date="2021-01" db="EMBL/GenBank/DDBJ databases">
        <title>Cercospora kikuchii MAFF 305040 whole genome shotgun sequence.</title>
        <authorList>
            <person name="Kashiwa T."/>
            <person name="Suzuki T."/>
        </authorList>
    </citation>
    <scope>NUCLEOTIDE SEQUENCE [LARGE SCALE GENOMIC DNA]</scope>
    <source>
        <strain evidence="2 3">MAFF 305040</strain>
    </source>
</reference>
<keyword evidence="1" id="KW-0732">Signal</keyword>
<dbReference type="RefSeq" id="XP_044659120.1">
    <property type="nucleotide sequence ID" value="XM_044803185.1"/>
</dbReference>
<gene>
    <name evidence="2" type="ORF">CKM354_000782500</name>
</gene>
<dbReference type="AlphaFoldDB" id="A0A9P3CKW6"/>
<feature type="chain" id="PRO_5040263904" description="Cyanovirin-N domain-containing protein" evidence="1">
    <location>
        <begin position="24"/>
        <end position="112"/>
    </location>
</feature>
<evidence type="ECO:0000256" key="1">
    <source>
        <dbReference type="SAM" id="SignalP"/>
    </source>
</evidence>
<dbReference type="EMBL" id="BOLY01000004">
    <property type="protein sequence ID" value="GIZ44633.1"/>
    <property type="molecule type" value="Genomic_DNA"/>
</dbReference>
<dbReference type="OrthoDB" id="10383085at2759"/>
<name>A0A9P3CKW6_9PEZI</name>
<evidence type="ECO:0000313" key="3">
    <source>
        <dbReference type="Proteomes" id="UP000825890"/>
    </source>
</evidence>
<dbReference type="GeneID" id="68293400"/>
<proteinExistence type="predicted"/>
<keyword evidence="3" id="KW-1185">Reference proteome</keyword>
<evidence type="ECO:0000313" key="2">
    <source>
        <dbReference type="EMBL" id="GIZ44633.1"/>
    </source>
</evidence>
<organism evidence="2 3">
    <name type="scientific">Cercospora kikuchii</name>
    <dbReference type="NCBI Taxonomy" id="84275"/>
    <lineage>
        <taxon>Eukaryota</taxon>
        <taxon>Fungi</taxon>
        <taxon>Dikarya</taxon>
        <taxon>Ascomycota</taxon>
        <taxon>Pezizomycotina</taxon>
        <taxon>Dothideomycetes</taxon>
        <taxon>Dothideomycetidae</taxon>
        <taxon>Mycosphaerellales</taxon>
        <taxon>Mycosphaerellaceae</taxon>
        <taxon>Cercospora</taxon>
    </lineage>
</organism>
<sequence length="112" mass="11749">MPSLLHSITLFATLTLLPTTISADCTSFNGLGRKVTWHANNGLGYIGSKGIDICGCLNGLVNIGQCNVEYAFPDGQSVWGYMTYCKQGKIQLESGTSICLGGAAGEGWVLSA</sequence>